<protein>
    <submittedName>
        <fullName evidence="2">FIP-RBD domain-containing protein</fullName>
    </submittedName>
</protein>
<sequence length="453" mass="51249">MSELGTRENPFELPQPQVDGPFEYPQQQINLSNNNTRDLDTCNVPVVELPQLVNLSVNDVSDLDTSNVLAEPTLLGNVFINKEEILTKDKSEINKGVCTSLGSGICQQIDVEFFDEAEQWRQLYITSQKQLEEANTKLSNIHCFYKNKNEQTKNEKLLDLKKIEQPLMARKKDFESNSIAMNGKDKALFKAKFKIDELERQLNNLEDRNNANIYELEADLAKLQKESQAEITELKDDLAKLQKESQAKITELENKLGQSIFSNSSSNSSGESLIQAQTRITELEEENKTMTTNSNQITELQAQNTKLQSEKNSFERNVKALENTITTLQAAIENVTNEKSVSMQYLQTNLNELRMENEALKNSDLKNRAVLRGKDNLITKMLAGSSGQSINPNPCQQPKIAKVVTAEGLDLTDYQDIDKIKYITNTNLTESEVIKLYLDFGKNVNEVISHLTN</sequence>
<accession>A0AC35TVP1</accession>
<evidence type="ECO:0000313" key="2">
    <source>
        <dbReference type="WBParaSite" id="RSKR_0000476000.1"/>
    </source>
</evidence>
<dbReference type="WBParaSite" id="RSKR_0000476000.1">
    <property type="protein sequence ID" value="RSKR_0000476000.1"/>
    <property type="gene ID" value="RSKR_0000476000"/>
</dbReference>
<evidence type="ECO:0000313" key="1">
    <source>
        <dbReference type="Proteomes" id="UP000095286"/>
    </source>
</evidence>
<name>A0AC35TVP1_9BILA</name>
<organism evidence="1 2">
    <name type="scientific">Rhabditophanes sp. KR3021</name>
    <dbReference type="NCBI Taxonomy" id="114890"/>
    <lineage>
        <taxon>Eukaryota</taxon>
        <taxon>Metazoa</taxon>
        <taxon>Ecdysozoa</taxon>
        <taxon>Nematoda</taxon>
        <taxon>Chromadorea</taxon>
        <taxon>Rhabditida</taxon>
        <taxon>Tylenchina</taxon>
        <taxon>Panagrolaimomorpha</taxon>
        <taxon>Strongyloidoidea</taxon>
        <taxon>Alloionematidae</taxon>
        <taxon>Rhabditophanes</taxon>
    </lineage>
</organism>
<proteinExistence type="predicted"/>
<dbReference type="Proteomes" id="UP000095286">
    <property type="component" value="Unplaced"/>
</dbReference>
<reference evidence="2" key="1">
    <citation type="submission" date="2016-11" db="UniProtKB">
        <authorList>
            <consortium name="WormBaseParasite"/>
        </authorList>
    </citation>
    <scope>IDENTIFICATION</scope>
    <source>
        <strain evidence="2">KR3021</strain>
    </source>
</reference>